<dbReference type="AlphaFoldDB" id="A0A4Y2EGL9"/>
<protein>
    <submittedName>
        <fullName evidence="1">Uncharacterized protein</fullName>
    </submittedName>
</protein>
<gene>
    <name evidence="1" type="ORF">AVEN_233169_1</name>
</gene>
<accession>A0A4Y2EGL9</accession>
<keyword evidence="2" id="KW-1185">Reference proteome</keyword>
<reference evidence="1 2" key="1">
    <citation type="journal article" date="2019" name="Sci. Rep.">
        <title>Orb-weaving spider Araneus ventricosus genome elucidates the spidroin gene catalogue.</title>
        <authorList>
            <person name="Kono N."/>
            <person name="Nakamura H."/>
            <person name="Ohtoshi R."/>
            <person name="Moran D.A.P."/>
            <person name="Shinohara A."/>
            <person name="Yoshida Y."/>
            <person name="Fujiwara M."/>
            <person name="Mori M."/>
            <person name="Tomita M."/>
            <person name="Arakawa K."/>
        </authorList>
    </citation>
    <scope>NUCLEOTIDE SEQUENCE [LARGE SCALE GENOMIC DNA]</scope>
</reference>
<sequence length="97" mass="11042">MGRRLDHGVKFIVNQAYIHGGSSVKSGSVPEDETLSVGHTGHLRKVGYYTQRQLKLTVLRTKGQNTGEWRNICFYASWVYGEISRKLNNCRLRYGVP</sequence>
<organism evidence="1 2">
    <name type="scientific">Araneus ventricosus</name>
    <name type="common">Orbweaver spider</name>
    <name type="synonym">Epeira ventricosa</name>
    <dbReference type="NCBI Taxonomy" id="182803"/>
    <lineage>
        <taxon>Eukaryota</taxon>
        <taxon>Metazoa</taxon>
        <taxon>Ecdysozoa</taxon>
        <taxon>Arthropoda</taxon>
        <taxon>Chelicerata</taxon>
        <taxon>Arachnida</taxon>
        <taxon>Araneae</taxon>
        <taxon>Araneomorphae</taxon>
        <taxon>Entelegynae</taxon>
        <taxon>Araneoidea</taxon>
        <taxon>Araneidae</taxon>
        <taxon>Araneus</taxon>
    </lineage>
</organism>
<evidence type="ECO:0000313" key="1">
    <source>
        <dbReference type="EMBL" id="GBM28293.1"/>
    </source>
</evidence>
<dbReference type="Proteomes" id="UP000499080">
    <property type="component" value="Unassembled WGS sequence"/>
</dbReference>
<evidence type="ECO:0000313" key="2">
    <source>
        <dbReference type="Proteomes" id="UP000499080"/>
    </source>
</evidence>
<name>A0A4Y2EGL9_ARAVE</name>
<dbReference type="EMBL" id="BGPR01000608">
    <property type="protein sequence ID" value="GBM28293.1"/>
    <property type="molecule type" value="Genomic_DNA"/>
</dbReference>
<proteinExistence type="predicted"/>
<comment type="caution">
    <text evidence="1">The sequence shown here is derived from an EMBL/GenBank/DDBJ whole genome shotgun (WGS) entry which is preliminary data.</text>
</comment>